<protein>
    <recommendedName>
        <fullName evidence="4 8">Signal peptidase I</fullName>
        <ecNumber evidence="4 8">3.4.21.89</ecNumber>
    </recommendedName>
</protein>
<keyword evidence="8" id="KW-0472">Membrane</keyword>
<keyword evidence="8" id="KW-1133">Transmembrane helix</keyword>
<evidence type="ECO:0000256" key="6">
    <source>
        <dbReference type="ARBA" id="ARBA00022801"/>
    </source>
</evidence>
<comment type="catalytic activity">
    <reaction evidence="1 8">
        <text>Cleavage of hydrophobic, N-terminal signal or leader sequences from secreted and periplasmic proteins.</text>
        <dbReference type="EC" id="3.4.21.89"/>
    </reaction>
</comment>
<dbReference type="AlphaFoldDB" id="A0A1E5G6I8"/>
<comment type="subcellular location">
    <subcellularLocation>
        <location evidence="2">Cell membrane</location>
        <topology evidence="2">Single-pass type II membrane protein</topology>
    </subcellularLocation>
    <subcellularLocation>
        <location evidence="8">Membrane</location>
        <topology evidence="8">Single-pass type II membrane protein</topology>
    </subcellularLocation>
</comment>
<evidence type="ECO:0000313" key="10">
    <source>
        <dbReference type="EMBL" id="OEF98783.1"/>
    </source>
</evidence>
<dbReference type="PRINTS" id="PR00727">
    <property type="entry name" value="LEADERPTASE"/>
</dbReference>
<evidence type="ECO:0000256" key="5">
    <source>
        <dbReference type="ARBA" id="ARBA00022670"/>
    </source>
</evidence>
<dbReference type="EMBL" id="MIJE01000001">
    <property type="protein sequence ID" value="OEF98783.1"/>
    <property type="molecule type" value="Genomic_DNA"/>
</dbReference>
<dbReference type="GO" id="GO:0005886">
    <property type="term" value="C:plasma membrane"/>
    <property type="evidence" value="ECO:0007669"/>
    <property type="project" value="UniProtKB-SubCell"/>
</dbReference>
<organism evidence="10 11">
    <name type="scientific">Desulfuribacillus alkaliarsenatis</name>
    <dbReference type="NCBI Taxonomy" id="766136"/>
    <lineage>
        <taxon>Bacteria</taxon>
        <taxon>Bacillati</taxon>
        <taxon>Bacillota</taxon>
        <taxon>Desulfuribacillia</taxon>
        <taxon>Desulfuribacillales</taxon>
        <taxon>Desulfuribacillaceae</taxon>
        <taxon>Desulfuribacillus</taxon>
    </lineage>
</organism>
<proteinExistence type="inferred from homology"/>
<evidence type="ECO:0000256" key="2">
    <source>
        <dbReference type="ARBA" id="ARBA00004401"/>
    </source>
</evidence>
<dbReference type="NCBIfam" id="TIGR02227">
    <property type="entry name" value="sigpep_I_bact"/>
    <property type="match status" value="1"/>
</dbReference>
<evidence type="ECO:0000259" key="9">
    <source>
        <dbReference type="Pfam" id="PF10502"/>
    </source>
</evidence>
<dbReference type="InterPro" id="IPR019758">
    <property type="entry name" value="Pept_S26A_signal_pept_1_CS"/>
</dbReference>
<dbReference type="STRING" id="766136.BHF68_02610"/>
<comment type="similarity">
    <text evidence="3 8">Belongs to the peptidase S26 family.</text>
</comment>
<dbReference type="GO" id="GO:0009003">
    <property type="term" value="F:signal peptidase activity"/>
    <property type="evidence" value="ECO:0007669"/>
    <property type="project" value="UniProtKB-EC"/>
</dbReference>
<evidence type="ECO:0000256" key="4">
    <source>
        <dbReference type="ARBA" id="ARBA00013208"/>
    </source>
</evidence>
<keyword evidence="5 8" id="KW-0645">Protease</keyword>
<dbReference type="PANTHER" id="PTHR43390">
    <property type="entry name" value="SIGNAL PEPTIDASE I"/>
    <property type="match status" value="1"/>
</dbReference>
<accession>A0A1E5G6I8</accession>
<evidence type="ECO:0000256" key="1">
    <source>
        <dbReference type="ARBA" id="ARBA00000677"/>
    </source>
</evidence>
<dbReference type="EC" id="3.4.21.89" evidence="4 8"/>
<comment type="caution">
    <text evidence="10">The sequence shown here is derived from an EMBL/GenBank/DDBJ whole genome shotgun (WGS) entry which is preliminary data.</text>
</comment>
<keyword evidence="6 8" id="KW-0378">Hydrolase</keyword>
<dbReference type="InterPro" id="IPR019533">
    <property type="entry name" value="Peptidase_S26"/>
</dbReference>
<feature type="domain" description="Peptidase S26" evidence="9">
    <location>
        <begin position="2"/>
        <end position="156"/>
    </location>
</feature>
<evidence type="ECO:0000256" key="7">
    <source>
        <dbReference type="PIRSR" id="PIRSR600223-1"/>
    </source>
</evidence>
<reference evidence="10 11" key="1">
    <citation type="submission" date="2016-09" db="EMBL/GenBank/DDBJ databases">
        <title>Draft genome sequence for the type strain of Desulfuribacillus alkaliarsenatis AHT28, an obligately anaerobic, sulfidogenic bacterium isolated from Russian soda lake sediments.</title>
        <authorList>
            <person name="Abin C.A."/>
            <person name="Hollibaugh J.T."/>
        </authorList>
    </citation>
    <scope>NUCLEOTIDE SEQUENCE [LARGE SCALE GENOMIC DNA]</scope>
    <source>
        <strain evidence="10 11">AHT28</strain>
    </source>
</reference>
<feature type="active site" evidence="7">
    <location>
        <position position="72"/>
    </location>
</feature>
<dbReference type="Gene3D" id="2.10.109.10">
    <property type="entry name" value="Umud Fragment, subunit A"/>
    <property type="match status" value="1"/>
</dbReference>
<dbReference type="InterPro" id="IPR019756">
    <property type="entry name" value="Pept_S26A_signal_pept_1_Ser-AS"/>
</dbReference>
<dbReference type="PANTHER" id="PTHR43390:SF1">
    <property type="entry name" value="CHLOROPLAST PROCESSING PEPTIDASE"/>
    <property type="match status" value="1"/>
</dbReference>
<name>A0A1E5G6I8_9FIRM</name>
<dbReference type="GO" id="GO:0004252">
    <property type="term" value="F:serine-type endopeptidase activity"/>
    <property type="evidence" value="ECO:0007669"/>
    <property type="project" value="InterPro"/>
</dbReference>
<gene>
    <name evidence="10" type="ORF">BHF68_02610</name>
</gene>
<dbReference type="CDD" id="cd06530">
    <property type="entry name" value="S26_SPase_I"/>
    <property type="match status" value="1"/>
</dbReference>
<keyword evidence="11" id="KW-1185">Reference proteome</keyword>
<keyword evidence="8" id="KW-0812">Transmembrane</keyword>
<dbReference type="InterPro" id="IPR036286">
    <property type="entry name" value="LexA/Signal_pep-like_sf"/>
</dbReference>
<dbReference type="InterPro" id="IPR000223">
    <property type="entry name" value="Pept_S26A_signal_pept_1"/>
</dbReference>
<dbReference type="SUPFAM" id="SSF51306">
    <property type="entry name" value="LexA/Signal peptidase"/>
    <property type="match status" value="1"/>
</dbReference>
<dbReference type="GO" id="GO:0006465">
    <property type="term" value="P:signal peptide processing"/>
    <property type="evidence" value="ECO:0007669"/>
    <property type="project" value="InterPro"/>
</dbReference>
<dbReference type="PROSITE" id="PS00761">
    <property type="entry name" value="SPASE_I_3"/>
    <property type="match status" value="1"/>
</dbReference>
<evidence type="ECO:0000256" key="3">
    <source>
        <dbReference type="ARBA" id="ARBA00009370"/>
    </source>
</evidence>
<dbReference type="Pfam" id="PF10502">
    <property type="entry name" value="Peptidase_S26"/>
    <property type="match status" value="1"/>
</dbReference>
<feature type="transmembrane region" description="Helical" evidence="8">
    <location>
        <begin position="6"/>
        <end position="27"/>
    </location>
</feature>
<evidence type="ECO:0000313" key="11">
    <source>
        <dbReference type="Proteomes" id="UP000094296"/>
    </source>
</evidence>
<feature type="active site" evidence="7">
    <location>
        <position position="31"/>
    </location>
</feature>
<evidence type="ECO:0000256" key="8">
    <source>
        <dbReference type="RuleBase" id="RU362042"/>
    </source>
</evidence>
<sequence length="165" mass="18965">MDWVITLGVAIILALLIRHFLFAIFIVDGESMYPTLEDSEWLVVNKAVYLLDDPKHGDIIVFHATPTRDYIKRVIAIEGDELEIVNGTVYINGQILDEPYINEPMEFYNNYQKILVPENHLFVMGDNRNKSADSRMPDIGFIDLNEVVGRAEVVFWPLTHMGRVQ</sequence>
<dbReference type="PROSITE" id="PS00501">
    <property type="entry name" value="SPASE_I_1"/>
    <property type="match status" value="1"/>
</dbReference>
<dbReference type="Proteomes" id="UP000094296">
    <property type="component" value="Unassembled WGS sequence"/>
</dbReference>